<evidence type="ECO:0000256" key="1">
    <source>
        <dbReference type="SAM" id="MobiDB-lite"/>
    </source>
</evidence>
<dbReference type="EMBL" id="JBDXMX010000009">
    <property type="protein sequence ID" value="MEO9249136.1"/>
    <property type="molecule type" value="Genomic_DNA"/>
</dbReference>
<sequence>MHTGLTEQLSNGERPRTDRPEDLARAATRAEISRPGFMDQLLARTDRTGSGRGGGLAAGVAGGLGAGLLVGVAGAFTGAAEGMLPTGESAVDQAGGLFDRFLGGGFFGNVER</sequence>
<proteinExistence type="predicted"/>
<reference evidence="2 3" key="1">
    <citation type="submission" date="2024-05" db="EMBL/GenBank/DDBJ databases">
        <authorList>
            <person name="Yi C."/>
        </authorList>
    </citation>
    <scope>NUCLEOTIDE SEQUENCE [LARGE SCALE GENOMIC DNA]</scope>
    <source>
        <strain evidence="2 3">XS13</strain>
    </source>
</reference>
<accession>A0ABV0ILT1</accession>
<dbReference type="RefSeq" id="WP_347921844.1">
    <property type="nucleotide sequence ID" value="NZ_JBDXMX010000009.1"/>
</dbReference>
<name>A0ABV0ILT1_9MICC</name>
<comment type="caution">
    <text evidence="2">The sequence shown here is derived from an EMBL/GenBank/DDBJ whole genome shotgun (WGS) entry which is preliminary data.</text>
</comment>
<evidence type="ECO:0000313" key="2">
    <source>
        <dbReference type="EMBL" id="MEO9249136.1"/>
    </source>
</evidence>
<feature type="compositionally biased region" description="Basic and acidic residues" evidence="1">
    <location>
        <begin position="13"/>
        <end position="24"/>
    </location>
</feature>
<feature type="region of interest" description="Disordered" evidence="1">
    <location>
        <begin position="1"/>
        <end position="30"/>
    </location>
</feature>
<protein>
    <submittedName>
        <fullName evidence="2">Uncharacterized protein</fullName>
    </submittedName>
</protein>
<feature type="compositionally biased region" description="Polar residues" evidence="1">
    <location>
        <begin position="1"/>
        <end position="11"/>
    </location>
</feature>
<keyword evidence="3" id="KW-1185">Reference proteome</keyword>
<organism evidence="2 3">
    <name type="scientific">Citricoccus nitrophenolicus</name>
    <dbReference type="NCBI Taxonomy" id="863575"/>
    <lineage>
        <taxon>Bacteria</taxon>
        <taxon>Bacillati</taxon>
        <taxon>Actinomycetota</taxon>
        <taxon>Actinomycetes</taxon>
        <taxon>Micrococcales</taxon>
        <taxon>Micrococcaceae</taxon>
        <taxon>Citricoccus</taxon>
    </lineage>
</organism>
<gene>
    <name evidence="2" type="ORF">ABDK96_15740</name>
</gene>
<dbReference type="Proteomes" id="UP001484097">
    <property type="component" value="Unassembled WGS sequence"/>
</dbReference>
<evidence type="ECO:0000313" key="3">
    <source>
        <dbReference type="Proteomes" id="UP001484097"/>
    </source>
</evidence>